<dbReference type="GO" id="GO:0004674">
    <property type="term" value="F:protein serine/threonine kinase activity"/>
    <property type="evidence" value="ECO:0007669"/>
    <property type="project" value="UniProtKB-KW"/>
</dbReference>
<accession>A0A5C2S3J8</accession>
<dbReference type="OrthoDB" id="5979581at2759"/>
<dbReference type="Gene3D" id="1.10.510.10">
    <property type="entry name" value="Transferase(Phosphotransferase) domain 1"/>
    <property type="match status" value="1"/>
</dbReference>
<dbReference type="EMBL" id="ML122281">
    <property type="protein sequence ID" value="RPD57414.1"/>
    <property type="molecule type" value="Genomic_DNA"/>
</dbReference>
<sequence>MSANTPTMSSQRAAVVGETAPEQEEELVAYIHDLLEDDPMESLDLYRPGYLHPVVPGDIIRPSPSSCPNRPVDAPTGYRILHKLGHGGEGTVWIADALDVSERLVSLKIYSAHCSNAAEREARALRASMASPDDQWSEYVLPLLDSFTIRGPNGTHHVHITNVILPMMVRLSHFSADTKKDLVKGLARGLAHLHRSGFIHGDFHMGNIGCTLPPPFSSMTVYKVVQELRDYNVVMVLPRDPAHKGASVPTYLLGPCELYRCYVIYSKRVANWGPEARIFDLGNARAIGDGEDVAQDVRWACPPPEAAFAHYGLGGREILPTTATDVWCLGATITRMFSEVNLRTEIGILYMVDQARLDGVLPPAWRAFWETDPELCTRIGFVTPMQADKDWSKYRAQFMKQNPQANGANVDRLILLLRRMLALDSASRPSMEEVLADPWFADARSATADGDDAATPNIALPLSCEHRATTTSLCPSKLAR</sequence>
<evidence type="ECO:0000256" key="1">
    <source>
        <dbReference type="ARBA" id="ARBA00022527"/>
    </source>
</evidence>
<dbReference type="InterPro" id="IPR011009">
    <property type="entry name" value="Kinase-like_dom_sf"/>
</dbReference>
<protein>
    <submittedName>
        <fullName evidence="5">Kinase-like protein</fullName>
    </submittedName>
</protein>
<keyword evidence="3" id="KW-0067">ATP-binding</keyword>
<evidence type="ECO:0000313" key="5">
    <source>
        <dbReference type="EMBL" id="RPD57414.1"/>
    </source>
</evidence>
<proteinExistence type="predicted"/>
<keyword evidence="5" id="KW-0808">Transferase</keyword>
<gene>
    <name evidence="5" type="ORF">L227DRAFT_655551</name>
</gene>
<keyword evidence="2" id="KW-0547">Nucleotide-binding</keyword>
<dbReference type="PROSITE" id="PS50011">
    <property type="entry name" value="PROTEIN_KINASE_DOM"/>
    <property type="match status" value="1"/>
</dbReference>
<reference evidence="5" key="1">
    <citation type="journal article" date="2018" name="Genome Biol. Evol.">
        <title>Genomics and development of Lentinus tigrinus, a white-rot wood-decaying mushroom with dimorphic fruiting bodies.</title>
        <authorList>
            <person name="Wu B."/>
            <person name="Xu Z."/>
            <person name="Knudson A."/>
            <person name="Carlson A."/>
            <person name="Chen N."/>
            <person name="Kovaka S."/>
            <person name="LaButti K."/>
            <person name="Lipzen A."/>
            <person name="Pennachio C."/>
            <person name="Riley R."/>
            <person name="Schakwitz W."/>
            <person name="Umezawa K."/>
            <person name="Ohm R.A."/>
            <person name="Grigoriev I.V."/>
            <person name="Nagy L.G."/>
            <person name="Gibbons J."/>
            <person name="Hibbett D."/>
        </authorList>
    </citation>
    <scope>NUCLEOTIDE SEQUENCE [LARGE SCALE GENOMIC DNA]</scope>
    <source>
        <strain evidence="5">ALCF2SS1-6</strain>
    </source>
</reference>
<feature type="domain" description="Protein kinase" evidence="4">
    <location>
        <begin position="78"/>
        <end position="440"/>
    </location>
</feature>
<evidence type="ECO:0000259" key="4">
    <source>
        <dbReference type="PROSITE" id="PS50011"/>
    </source>
</evidence>
<keyword evidence="5" id="KW-0418">Kinase</keyword>
<dbReference type="SMART" id="SM00220">
    <property type="entry name" value="S_TKc"/>
    <property type="match status" value="1"/>
</dbReference>
<evidence type="ECO:0000313" key="6">
    <source>
        <dbReference type="Proteomes" id="UP000313359"/>
    </source>
</evidence>
<evidence type="ECO:0000256" key="2">
    <source>
        <dbReference type="ARBA" id="ARBA00022741"/>
    </source>
</evidence>
<organism evidence="5 6">
    <name type="scientific">Lentinus tigrinus ALCF2SS1-6</name>
    <dbReference type="NCBI Taxonomy" id="1328759"/>
    <lineage>
        <taxon>Eukaryota</taxon>
        <taxon>Fungi</taxon>
        <taxon>Dikarya</taxon>
        <taxon>Basidiomycota</taxon>
        <taxon>Agaricomycotina</taxon>
        <taxon>Agaricomycetes</taxon>
        <taxon>Polyporales</taxon>
        <taxon>Polyporaceae</taxon>
        <taxon>Lentinus</taxon>
    </lineage>
</organism>
<dbReference type="SUPFAM" id="SSF56112">
    <property type="entry name" value="Protein kinase-like (PK-like)"/>
    <property type="match status" value="1"/>
</dbReference>
<dbReference type="STRING" id="1328759.A0A5C2S3J8"/>
<evidence type="ECO:0000256" key="3">
    <source>
        <dbReference type="ARBA" id="ARBA00022840"/>
    </source>
</evidence>
<dbReference type="GO" id="GO:0005524">
    <property type="term" value="F:ATP binding"/>
    <property type="evidence" value="ECO:0007669"/>
    <property type="project" value="UniProtKB-KW"/>
</dbReference>
<name>A0A5C2S3J8_9APHY</name>
<dbReference type="Proteomes" id="UP000313359">
    <property type="component" value="Unassembled WGS sequence"/>
</dbReference>
<keyword evidence="6" id="KW-1185">Reference proteome</keyword>
<dbReference type="InterPro" id="IPR000719">
    <property type="entry name" value="Prot_kinase_dom"/>
</dbReference>
<keyword evidence="1" id="KW-0723">Serine/threonine-protein kinase</keyword>
<dbReference type="Gene3D" id="3.30.200.20">
    <property type="entry name" value="Phosphorylase Kinase, domain 1"/>
    <property type="match status" value="1"/>
</dbReference>
<dbReference type="AlphaFoldDB" id="A0A5C2S3J8"/>
<dbReference type="PANTHER" id="PTHR24055">
    <property type="entry name" value="MITOGEN-ACTIVATED PROTEIN KINASE"/>
    <property type="match status" value="1"/>
</dbReference>
<dbReference type="InterPro" id="IPR050117">
    <property type="entry name" value="MAPK"/>
</dbReference>